<keyword evidence="4 7" id="KW-0863">Zinc-finger</keyword>
<reference evidence="10" key="1">
    <citation type="submission" date="2023-04" db="EMBL/GenBank/DDBJ databases">
        <title>Black Yeasts Isolated from many extreme environments.</title>
        <authorList>
            <person name="Coleine C."/>
            <person name="Stajich J.E."/>
            <person name="Selbmann L."/>
        </authorList>
    </citation>
    <scope>NUCLEOTIDE SEQUENCE</scope>
    <source>
        <strain evidence="10">CCFEE 5312</strain>
    </source>
</reference>
<feature type="compositionally biased region" description="Basic residues" evidence="8">
    <location>
        <begin position="106"/>
        <end position="115"/>
    </location>
</feature>
<feature type="region of interest" description="Disordered" evidence="8">
    <location>
        <begin position="106"/>
        <end position="187"/>
    </location>
</feature>
<dbReference type="InterPro" id="IPR007219">
    <property type="entry name" value="XnlR_reg_dom"/>
</dbReference>
<dbReference type="GO" id="GO:0005634">
    <property type="term" value="C:nucleus"/>
    <property type="evidence" value="ECO:0007669"/>
    <property type="project" value="UniProtKB-SubCell"/>
</dbReference>
<evidence type="ECO:0000256" key="4">
    <source>
        <dbReference type="ARBA" id="ARBA00022771"/>
    </source>
</evidence>
<dbReference type="SMART" id="SM00355">
    <property type="entry name" value="ZnF_C2H2"/>
    <property type="match status" value="1"/>
</dbReference>
<dbReference type="GO" id="GO:0008270">
    <property type="term" value="F:zinc ion binding"/>
    <property type="evidence" value="ECO:0007669"/>
    <property type="project" value="UniProtKB-KW"/>
</dbReference>
<keyword evidence="3" id="KW-0677">Repeat</keyword>
<dbReference type="FunFam" id="3.30.160.60:FF:000446">
    <property type="entry name" value="Zinc finger protein"/>
    <property type="match status" value="1"/>
</dbReference>
<evidence type="ECO:0000256" key="7">
    <source>
        <dbReference type="PROSITE-ProRule" id="PRU00042"/>
    </source>
</evidence>
<dbReference type="Gene3D" id="3.30.160.60">
    <property type="entry name" value="Classic Zinc Finger"/>
    <property type="match status" value="1"/>
</dbReference>
<dbReference type="Proteomes" id="UP001271007">
    <property type="component" value="Unassembled WGS sequence"/>
</dbReference>
<gene>
    <name evidence="10" type="ORF">LTR09_004296</name>
</gene>
<organism evidence="10 11">
    <name type="scientific">Extremus antarcticus</name>
    <dbReference type="NCBI Taxonomy" id="702011"/>
    <lineage>
        <taxon>Eukaryota</taxon>
        <taxon>Fungi</taxon>
        <taxon>Dikarya</taxon>
        <taxon>Ascomycota</taxon>
        <taxon>Pezizomycotina</taxon>
        <taxon>Dothideomycetes</taxon>
        <taxon>Dothideomycetidae</taxon>
        <taxon>Mycosphaerellales</taxon>
        <taxon>Extremaceae</taxon>
        <taxon>Extremus</taxon>
    </lineage>
</organism>
<evidence type="ECO:0000313" key="11">
    <source>
        <dbReference type="Proteomes" id="UP001271007"/>
    </source>
</evidence>
<keyword evidence="2" id="KW-0479">Metal-binding</keyword>
<dbReference type="GO" id="GO:0000978">
    <property type="term" value="F:RNA polymerase II cis-regulatory region sequence-specific DNA binding"/>
    <property type="evidence" value="ECO:0007669"/>
    <property type="project" value="InterPro"/>
</dbReference>
<dbReference type="GO" id="GO:0000785">
    <property type="term" value="C:chromatin"/>
    <property type="evidence" value="ECO:0007669"/>
    <property type="project" value="TreeGrafter"/>
</dbReference>
<keyword evidence="6" id="KW-0539">Nucleus</keyword>
<accession>A0AAJ0DIF7</accession>
<feature type="compositionally biased region" description="Polar residues" evidence="8">
    <location>
        <begin position="40"/>
        <end position="62"/>
    </location>
</feature>
<dbReference type="InterPro" id="IPR036236">
    <property type="entry name" value="Znf_C2H2_sf"/>
</dbReference>
<dbReference type="SUPFAM" id="SSF57667">
    <property type="entry name" value="beta-beta-alpha zinc fingers"/>
    <property type="match status" value="1"/>
</dbReference>
<evidence type="ECO:0000256" key="3">
    <source>
        <dbReference type="ARBA" id="ARBA00022737"/>
    </source>
</evidence>
<comment type="caution">
    <text evidence="10">The sequence shown here is derived from an EMBL/GenBank/DDBJ whole genome shotgun (WGS) entry which is preliminary data.</text>
</comment>
<evidence type="ECO:0000259" key="9">
    <source>
        <dbReference type="PROSITE" id="PS50157"/>
    </source>
</evidence>
<evidence type="ECO:0000256" key="8">
    <source>
        <dbReference type="SAM" id="MobiDB-lite"/>
    </source>
</evidence>
<name>A0AAJ0DIF7_9PEZI</name>
<evidence type="ECO:0000256" key="5">
    <source>
        <dbReference type="ARBA" id="ARBA00022833"/>
    </source>
</evidence>
<evidence type="ECO:0000256" key="2">
    <source>
        <dbReference type="ARBA" id="ARBA00022723"/>
    </source>
</evidence>
<evidence type="ECO:0000256" key="6">
    <source>
        <dbReference type="ARBA" id="ARBA00023242"/>
    </source>
</evidence>
<evidence type="ECO:0000313" key="10">
    <source>
        <dbReference type="EMBL" id="KAK3054567.1"/>
    </source>
</evidence>
<dbReference type="InterPro" id="IPR051059">
    <property type="entry name" value="VerF-like"/>
</dbReference>
<dbReference type="Pfam" id="PF04082">
    <property type="entry name" value="Fungal_trans"/>
    <property type="match status" value="1"/>
</dbReference>
<dbReference type="PANTHER" id="PTHR40626:SF30">
    <property type="entry name" value="FINGER DOMAIN PROTEIN, PUTATIVE (AFU_ORTHOLOGUE AFUA_4G13600)-RELATED"/>
    <property type="match status" value="1"/>
</dbReference>
<dbReference type="PANTHER" id="PTHR40626">
    <property type="entry name" value="MIP31509P"/>
    <property type="match status" value="1"/>
</dbReference>
<dbReference type="GO" id="GO:0000981">
    <property type="term" value="F:DNA-binding transcription factor activity, RNA polymerase II-specific"/>
    <property type="evidence" value="ECO:0007669"/>
    <property type="project" value="InterPro"/>
</dbReference>
<dbReference type="PROSITE" id="PS00028">
    <property type="entry name" value="ZINC_FINGER_C2H2_1"/>
    <property type="match status" value="1"/>
</dbReference>
<dbReference type="CDD" id="cd12148">
    <property type="entry name" value="fungal_TF_MHR"/>
    <property type="match status" value="1"/>
</dbReference>
<keyword evidence="5" id="KW-0862">Zinc</keyword>
<dbReference type="AlphaFoldDB" id="A0AAJ0DIF7"/>
<feature type="region of interest" description="Disordered" evidence="8">
    <location>
        <begin position="1"/>
        <end position="93"/>
    </location>
</feature>
<evidence type="ECO:0000256" key="1">
    <source>
        <dbReference type="ARBA" id="ARBA00004123"/>
    </source>
</evidence>
<proteinExistence type="predicted"/>
<dbReference type="PROSITE" id="PS50157">
    <property type="entry name" value="ZINC_FINGER_C2H2_2"/>
    <property type="match status" value="1"/>
</dbReference>
<keyword evidence="11" id="KW-1185">Reference proteome</keyword>
<dbReference type="GO" id="GO:0006351">
    <property type="term" value="P:DNA-templated transcription"/>
    <property type="evidence" value="ECO:0007669"/>
    <property type="project" value="InterPro"/>
</dbReference>
<protein>
    <recommendedName>
        <fullName evidence="9">C2H2-type domain-containing protein</fullName>
    </recommendedName>
</protein>
<comment type="subcellular location">
    <subcellularLocation>
        <location evidence="1">Nucleus</location>
    </subcellularLocation>
</comment>
<sequence>MPSETPGRSIALRGDETQHRGSKRRRTSDRTELTVPSEASDATSTARGSLMTSSPQPGSSREMSPPEGTGPVKYTRTGRVSKATKGQRIHQCDECGKIYTRAEHLRRHQQNHKPARHDDPFDDLSQHGSPASHDSDPTPRLPSHSLPQRPRVTQVSAGHDADAEPVDAPPAASRAVGQQSGDSRTKDRYLNIHDLQQRPDGLTVDIHGAWSALSFGGFQQWEPSPPYSPTTYDSPDNNGAGLPYFQPHVEQVRHNSHASFFGPTHTSRSPVSAGSSNVHLPQWGPNAHNATYASLNTSSGSEASYGDSLALHNCRLAVQPTYLGAYSTAVWTPEDRDFMEQDELIMSSNASRYSSTDLHFHENASSNEEKYLDMYWTWSHAFRPIIHRPSFDAHQTSPLLKAAMLALGAQACNDVSDKQNARQIHEKCMKVLQKRTLNEWHTYRTCDMQAIILIELYSVYKSRRPPLQLSKIFEDVYKQLANDPSVVDPEILDSGPMAGTTIGSISSMDDFGGLHTLDIQVRKRLLMICFMLDVQHATLFGRQKIACFTGAGLDLPFPERQSVWDAPSVRPTRDETSEQKVWQAISDGSTTGPAHPGYDFFQSTLILAAVCVECPGLQTLSPEDLVSQQDNYASLFSMMEQSPRSKLAYHTGKLCRLTPIRDLLAVAGESWVMSEKLETAKQFAEAQHRCQEWASAKALEPFEEPVQKAVHHALKILELHQNYPKTGTLFQEWSIYIASVVIWARAHTTSKTPQRMLRLSVPQPTEPRMSTQEIERAASAVIASGASEPIDSEQAKHVLLWTKMKIEKVDVPHVCGLTNGALDVLGKLITRGNEDGWFGP</sequence>
<feature type="domain" description="C2H2-type" evidence="9">
    <location>
        <begin position="90"/>
        <end position="117"/>
    </location>
</feature>
<dbReference type="InterPro" id="IPR013087">
    <property type="entry name" value="Znf_C2H2_type"/>
</dbReference>
<dbReference type="EMBL" id="JAWDJX010000011">
    <property type="protein sequence ID" value="KAK3054567.1"/>
    <property type="molecule type" value="Genomic_DNA"/>
</dbReference>